<evidence type="ECO:0000313" key="1">
    <source>
        <dbReference type="EMBL" id="KAI5068197.1"/>
    </source>
</evidence>
<evidence type="ECO:0000313" key="2">
    <source>
        <dbReference type="Proteomes" id="UP000886520"/>
    </source>
</evidence>
<sequence>MKKNVPTLRISRRRSCKLQFSDALVKSGYGPFEGNGLSTSIHPADLPFEFPFGKCALEWVRCAVGALQAYGRGSWVHPIHSIIRQATRCKLGAGGQGGLNISRKESGTWLRNDSSFLDVRSKGFGKPYLQGLLVIPWSFYLWHLSHQGMGWCVTLLTDAGL</sequence>
<reference evidence="1" key="1">
    <citation type="submission" date="2021-01" db="EMBL/GenBank/DDBJ databases">
        <title>Adiantum capillus-veneris genome.</title>
        <authorList>
            <person name="Fang Y."/>
            <person name="Liao Q."/>
        </authorList>
    </citation>
    <scope>NUCLEOTIDE SEQUENCE</scope>
    <source>
        <strain evidence="1">H3</strain>
        <tissue evidence="1">Leaf</tissue>
    </source>
</reference>
<dbReference type="EMBL" id="JABFUD020000016">
    <property type="protein sequence ID" value="KAI5068197.1"/>
    <property type="molecule type" value="Genomic_DNA"/>
</dbReference>
<keyword evidence="2" id="KW-1185">Reference proteome</keyword>
<dbReference type="AlphaFoldDB" id="A0A9D4ZBU1"/>
<dbReference type="Proteomes" id="UP000886520">
    <property type="component" value="Chromosome 16"/>
</dbReference>
<accession>A0A9D4ZBU1</accession>
<protein>
    <submittedName>
        <fullName evidence="1">Uncharacterized protein</fullName>
    </submittedName>
</protein>
<comment type="caution">
    <text evidence="1">The sequence shown here is derived from an EMBL/GenBank/DDBJ whole genome shotgun (WGS) entry which is preliminary data.</text>
</comment>
<organism evidence="1 2">
    <name type="scientific">Adiantum capillus-veneris</name>
    <name type="common">Maidenhair fern</name>
    <dbReference type="NCBI Taxonomy" id="13818"/>
    <lineage>
        <taxon>Eukaryota</taxon>
        <taxon>Viridiplantae</taxon>
        <taxon>Streptophyta</taxon>
        <taxon>Embryophyta</taxon>
        <taxon>Tracheophyta</taxon>
        <taxon>Polypodiopsida</taxon>
        <taxon>Polypodiidae</taxon>
        <taxon>Polypodiales</taxon>
        <taxon>Pteridineae</taxon>
        <taxon>Pteridaceae</taxon>
        <taxon>Vittarioideae</taxon>
        <taxon>Adiantum</taxon>
    </lineage>
</organism>
<name>A0A9D4ZBU1_ADICA</name>
<proteinExistence type="predicted"/>
<gene>
    <name evidence="1" type="ORF">GOP47_0016542</name>
</gene>